<dbReference type="OrthoDB" id="1666376at2759"/>
<feature type="domain" description="TF-B3" evidence="7">
    <location>
        <begin position="368"/>
        <end position="463"/>
    </location>
</feature>
<keyword evidence="2" id="KW-0805">Transcription regulation</keyword>
<organism evidence="8 9">
    <name type="scientific">Quercus lobata</name>
    <name type="common">Valley oak</name>
    <dbReference type="NCBI Taxonomy" id="97700"/>
    <lineage>
        <taxon>Eukaryota</taxon>
        <taxon>Viridiplantae</taxon>
        <taxon>Streptophyta</taxon>
        <taxon>Embryophyta</taxon>
        <taxon>Tracheophyta</taxon>
        <taxon>Spermatophyta</taxon>
        <taxon>Magnoliopsida</taxon>
        <taxon>eudicotyledons</taxon>
        <taxon>Gunneridae</taxon>
        <taxon>Pentapetalae</taxon>
        <taxon>rosids</taxon>
        <taxon>fabids</taxon>
        <taxon>Fagales</taxon>
        <taxon>Fagaceae</taxon>
        <taxon>Quercus</taxon>
    </lineage>
</organism>
<dbReference type="InterPro" id="IPR003340">
    <property type="entry name" value="B3_DNA-bd"/>
</dbReference>
<dbReference type="RefSeq" id="XP_030923403.1">
    <property type="nucleotide sequence ID" value="XM_031067543.1"/>
</dbReference>
<dbReference type="Gramene" id="QL06p043952:mrna">
    <property type="protein sequence ID" value="QL06p043952:mrna"/>
    <property type="gene ID" value="QL06p043952"/>
</dbReference>
<sequence>MVRPRRQRQRQRQREPSFSEDNPEFFKVFLPNTCSHEISIPQAFIKHFNGTIPKRAILKDQTGKSWHVGLEQTNRRVCFKNGWQCFASDHSLEFGDFLIFKFSRSSLFEVKIFSKTGCKKEEAAPIGKSIPFVNLEEDSETGLTCSRPTRIGKRKRSEVGLKKIEAGGSTEASRHKLKRTAGTNLTKAPHFDRMYYAKVAQETQNLTANGGSRALETASAFKSGNPFFMVIIQPSYVFGRCNLHIPHTFAKKYLEEKCLDVFLRVPEGITWPVKYIFRKVGRHLIAELTSGWRAFSRDNKLEVCDVCIFEFIKGIDVSFIVNIFRVAEDANCCLSPGKPKQLIREDCTSSRASLALEAARNFISENPFIKVLITSARLKCAHMNLPSGFIKKCKKGTTRTVMLQVANQSWPVKLLVYPRASYKLSAGWSAFMKENTLKEGDVCIFELIKRDDVVLKVNIFRGLN</sequence>
<accession>A0A7N2LZU8</accession>
<evidence type="ECO:0000259" key="7">
    <source>
        <dbReference type="PROSITE" id="PS50863"/>
    </source>
</evidence>
<feature type="region of interest" description="Disordered" evidence="6">
    <location>
        <begin position="1"/>
        <end position="20"/>
    </location>
</feature>
<dbReference type="EnsemblPlants" id="QL06p043952:mrna">
    <property type="protein sequence ID" value="QL06p043952:mrna"/>
    <property type="gene ID" value="QL06p043952"/>
</dbReference>
<dbReference type="EMBL" id="LRBV02000006">
    <property type="status" value="NOT_ANNOTATED_CDS"/>
    <property type="molecule type" value="Genomic_DNA"/>
</dbReference>
<evidence type="ECO:0000256" key="3">
    <source>
        <dbReference type="ARBA" id="ARBA00023125"/>
    </source>
</evidence>
<proteinExistence type="predicted"/>
<name>A0A7N2LZU8_QUELO</name>
<evidence type="ECO:0000313" key="8">
    <source>
        <dbReference type="EnsemblPlants" id="QL06p043952:mrna"/>
    </source>
</evidence>
<evidence type="ECO:0000313" key="9">
    <source>
        <dbReference type="Proteomes" id="UP000594261"/>
    </source>
</evidence>
<dbReference type="PANTHER" id="PTHR31391:SF106">
    <property type="entry name" value="B3 DOMAIN-CONTAINING PROTEIN OS01G0723500"/>
    <property type="match status" value="1"/>
</dbReference>
<reference evidence="8 9" key="1">
    <citation type="journal article" date="2016" name="G3 (Bethesda)">
        <title>First Draft Assembly and Annotation of the Genome of a California Endemic Oak Quercus lobata Nee (Fagaceae).</title>
        <authorList>
            <person name="Sork V.L."/>
            <person name="Fitz-Gibbon S.T."/>
            <person name="Puiu D."/>
            <person name="Crepeau M."/>
            <person name="Gugger P.F."/>
            <person name="Sherman R."/>
            <person name="Stevens K."/>
            <person name="Langley C.H."/>
            <person name="Pellegrini M."/>
            <person name="Salzberg S.L."/>
        </authorList>
    </citation>
    <scope>NUCLEOTIDE SEQUENCE [LARGE SCALE GENOMIC DNA]</scope>
    <source>
        <strain evidence="8 9">cv. SW786</strain>
    </source>
</reference>
<dbReference type="SUPFAM" id="SSF101936">
    <property type="entry name" value="DNA-binding pseudobarrel domain"/>
    <property type="match status" value="3"/>
</dbReference>
<dbReference type="SMART" id="SM01019">
    <property type="entry name" value="B3"/>
    <property type="match status" value="3"/>
</dbReference>
<feature type="compositionally biased region" description="Basic residues" evidence="6">
    <location>
        <begin position="1"/>
        <end position="11"/>
    </location>
</feature>
<evidence type="ECO:0000256" key="4">
    <source>
        <dbReference type="ARBA" id="ARBA00023163"/>
    </source>
</evidence>
<protein>
    <recommendedName>
        <fullName evidence="7">TF-B3 domain-containing protein</fullName>
    </recommendedName>
</protein>
<dbReference type="Gene3D" id="2.40.330.10">
    <property type="entry name" value="DNA-binding pseudobarrel domain"/>
    <property type="match status" value="3"/>
</dbReference>
<keyword evidence="9" id="KW-1185">Reference proteome</keyword>
<keyword evidence="5" id="KW-0539">Nucleus</keyword>
<dbReference type="GO" id="GO:0005634">
    <property type="term" value="C:nucleus"/>
    <property type="evidence" value="ECO:0007669"/>
    <property type="project" value="UniProtKB-SubCell"/>
</dbReference>
<dbReference type="Proteomes" id="UP000594261">
    <property type="component" value="Chromosome 6"/>
</dbReference>
<dbReference type="CDD" id="cd10017">
    <property type="entry name" value="B3_DNA"/>
    <property type="match status" value="3"/>
</dbReference>
<dbReference type="KEGG" id="qlo:115950332"/>
<keyword evidence="3" id="KW-0238">DNA-binding</keyword>
<dbReference type="FunCoup" id="A0A7N2LZU8">
    <property type="interactions" value="91"/>
</dbReference>
<dbReference type="OMA" id="EDANCCL"/>
<feature type="domain" description="TF-B3" evidence="7">
    <location>
        <begin position="228"/>
        <end position="327"/>
    </location>
</feature>
<dbReference type="InParanoid" id="A0A7N2LZU8"/>
<gene>
    <name evidence="8" type="primary">LOC115950332</name>
</gene>
<evidence type="ECO:0000256" key="2">
    <source>
        <dbReference type="ARBA" id="ARBA00023015"/>
    </source>
</evidence>
<reference evidence="8" key="2">
    <citation type="submission" date="2021-01" db="UniProtKB">
        <authorList>
            <consortium name="EnsemblPlants"/>
        </authorList>
    </citation>
    <scope>IDENTIFICATION</scope>
</reference>
<evidence type="ECO:0000256" key="1">
    <source>
        <dbReference type="ARBA" id="ARBA00004123"/>
    </source>
</evidence>
<dbReference type="GO" id="GO:0003677">
    <property type="term" value="F:DNA binding"/>
    <property type="evidence" value="ECO:0007669"/>
    <property type="project" value="UniProtKB-KW"/>
</dbReference>
<dbReference type="GeneID" id="115950332"/>
<keyword evidence="4" id="KW-0804">Transcription</keyword>
<dbReference type="PROSITE" id="PS50863">
    <property type="entry name" value="B3"/>
    <property type="match status" value="3"/>
</dbReference>
<dbReference type="InterPro" id="IPR015300">
    <property type="entry name" value="DNA-bd_pseudobarrel_sf"/>
</dbReference>
<feature type="domain" description="TF-B3" evidence="7">
    <location>
        <begin position="38"/>
        <end position="116"/>
    </location>
</feature>
<dbReference type="Pfam" id="PF02362">
    <property type="entry name" value="B3"/>
    <property type="match status" value="3"/>
</dbReference>
<evidence type="ECO:0000256" key="5">
    <source>
        <dbReference type="ARBA" id="ARBA00023242"/>
    </source>
</evidence>
<comment type="subcellular location">
    <subcellularLocation>
        <location evidence="1">Nucleus</location>
    </subcellularLocation>
</comment>
<dbReference type="PANTHER" id="PTHR31391">
    <property type="entry name" value="B3 DOMAIN-CONTAINING PROTEIN OS11G0197600-RELATED"/>
    <property type="match status" value="1"/>
</dbReference>
<evidence type="ECO:0000256" key="6">
    <source>
        <dbReference type="SAM" id="MobiDB-lite"/>
    </source>
</evidence>
<dbReference type="InterPro" id="IPR044837">
    <property type="entry name" value="REM16-like"/>
</dbReference>
<dbReference type="AlphaFoldDB" id="A0A7N2LZU8"/>